<feature type="chain" id="PRO_5012994048" evidence="1">
    <location>
        <begin position="17"/>
        <end position="38"/>
    </location>
</feature>
<organism evidence="2">
    <name type="scientific">Manihot esculenta</name>
    <name type="common">Cassava</name>
    <name type="synonym">Jatropha manihot</name>
    <dbReference type="NCBI Taxonomy" id="3983"/>
    <lineage>
        <taxon>Eukaryota</taxon>
        <taxon>Viridiplantae</taxon>
        <taxon>Streptophyta</taxon>
        <taxon>Embryophyta</taxon>
        <taxon>Tracheophyta</taxon>
        <taxon>Spermatophyta</taxon>
        <taxon>Magnoliopsida</taxon>
        <taxon>eudicotyledons</taxon>
        <taxon>Gunneridae</taxon>
        <taxon>Pentapetalae</taxon>
        <taxon>rosids</taxon>
        <taxon>fabids</taxon>
        <taxon>Malpighiales</taxon>
        <taxon>Euphorbiaceae</taxon>
        <taxon>Crotonoideae</taxon>
        <taxon>Manihoteae</taxon>
        <taxon>Manihot</taxon>
    </lineage>
</organism>
<feature type="signal peptide" evidence="1">
    <location>
        <begin position="1"/>
        <end position="16"/>
    </location>
</feature>
<protein>
    <submittedName>
        <fullName evidence="2">Uncharacterized protein</fullName>
    </submittedName>
</protein>
<dbReference type="EMBL" id="CM004394">
    <property type="protein sequence ID" value="OAY44650.1"/>
    <property type="molecule type" value="Genomic_DNA"/>
</dbReference>
<evidence type="ECO:0000313" key="2">
    <source>
        <dbReference type="EMBL" id="OAY44650.1"/>
    </source>
</evidence>
<keyword evidence="1" id="KW-0732">Signal</keyword>
<dbReference type="AlphaFoldDB" id="A0A2C9VGZ2"/>
<sequence length="38" mass="4476">MLLFCWGCVFFRCIVSLWFKELRGLDLHRSGAFLGLKL</sequence>
<reference evidence="2" key="1">
    <citation type="submission" date="2016-02" db="EMBL/GenBank/DDBJ databases">
        <title>WGS assembly of Manihot esculenta.</title>
        <authorList>
            <person name="Bredeson J.V."/>
            <person name="Prochnik S.E."/>
            <person name="Lyons J.B."/>
            <person name="Schmutz J."/>
            <person name="Grimwood J."/>
            <person name="Vrebalov J."/>
            <person name="Bart R.S."/>
            <person name="Amuge T."/>
            <person name="Ferguson M.E."/>
            <person name="Green R."/>
            <person name="Putnam N."/>
            <person name="Stites J."/>
            <person name="Rounsley S."/>
            <person name="Rokhsar D.S."/>
        </authorList>
    </citation>
    <scope>NUCLEOTIDE SEQUENCE [LARGE SCALE GENOMIC DNA]</scope>
    <source>
        <tissue evidence="2">Leaf</tissue>
    </source>
</reference>
<gene>
    <name evidence="2" type="ORF">MANES_08G168700</name>
</gene>
<proteinExistence type="predicted"/>
<accession>A0A2C9VGZ2</accession>
<evidence type="ECO:0000256" key="1">
    <source>
        <dbReference type="SAM" id="SignalP"/>
    </source>
</evidence>
<name>A0A2C9VGZ2_MANES</name>